<accession>A0A087GWD8</accession>
<dbReference type="Proteomes" id="UP000029120">
    <property type="component" value="Chromosome 5"/>
</dbReference>
<sequence>MQHQGGTTMRNSPTSYGSSSSGGHYRHFDTILSPLVKTSTVASNRSYAFFSLFLFLLLGAFLSTRLLLDPSVLIEKETAKVTESQKITESPKYPQATKLITEKPKEFTLNCADFSGNGTVTCPRNNYPTSFRSSVREDNSSHSPSATCPDYFRWIHEDLRPWEKTGITREALERANATANFRLAIIDGRIYVEKFREAFQTRDVFTIWGFVQLLQRYPGKIPDLEIMFDCVDWPVVKAAEFAGVDQSTPSPPPLFRYCGNNETLDIVFPDWSYWGWAEVNIKPWESLLKELREGNQKTKWIDREPYAYWKGNPTVAETRLDLMKCNVSEEYDWKARLYKQDWVKESKEGYKESALANQCHHRYKIYIEGSAWSVSEKYILACDSVTLMVKPHYYDFFTRGMFPGHHYWPVKEDDKCRSIKFAVDWGNLHMLKAQDIGKKASEFVQQELKMEYVYDYMYHLLTQYSKLLRFKPEIPQNATELCSEAMACPRDGNEQKFMMESLVKHPAETGPCTMPPPYDPASFFSVLKRRQSTTSRIEQWESKYWRKQNQTGS</sequence>
<evidence type="ECO:0000256" key="2">
    <source>
        <dbReference type="SAM" id="Phobius"/>
    </source>
</evidence>
<reference evidence="5" key="1">
    <citation type="journal article" date="2015" name="Nat. Plants">
        <title>Genome expansion of Arabis alpina linked with retrotransposition and reduced symmetric DNA methylation.</title>
        <authorList>
            <person name="Willing E.M."/>
            <person name="Rawat V."/>
            <person name="Mandakova T."/>
            <person name="Maumus F."/>
            <person name="James G.V."/>
            <person name="Nordstroem K.J."/>
            <person name="Becker C."/>
            <person name="Warthmann N."/>
            <person name="Chica C."/>
            <person name="Szarzynska B."/>
            <person name="Zytnicki M."/>
            <person name="Albani M.C."/>
            <person name="Kiefer C."/>
            <person name="Bergonzi S."/>
            <person name="Castaings L."/>
            <person name="Mateos J.L."/>
            <person name="Berns M.C."/>
            <person name="Bujdoso N."/>
            <person name="Piofczyk T."/>
            <person name="de Lorenzo L."/>
            <person name="Barrero-Sicilia C."/>
            <person name="Mateos I."/>
            <person name="Piednoel M."/>
            <person name="Hagmann J."/>
            <person name="Chen-Min-Tao R."/>
            <person name="Iglesias-Fernandez R."/>
            <person name="Schuster S.C."/>
            <person name="Alonso-Blanco C."/>
            <person name="Roudier F."/>
            <person name="Carbonero P."/>
            <person name="Paz-Ares J."/>
            <person name="Davis S.J."/>
            <person name="Pecinka A."/>
            <person name="Quesneville H."/>
            <person name="Colot V."/>
            <person name="Lysak M.A."/>
            <person name="Weigel D."/>
            <person name="Coupland G."/>
            <person name="Schneeberger K."/>
        </authorList>
    </citation>
    <scope>NUCLEOTIDE SEQUENCE [LARGE SCALE GENOMIC DNA]</scope>
    <source>
        <strain evidence="5">cv. Pajares</strain>
    </source>
</reference>
<keyword evidence="2" id="KW-0472">Membrane</keyword>
<dbReference type="Pfam" id="PF05686">
    <property type="entry name" value="Glyco_transf_90"/>
    <property type="match status" value="1"/>
</dbReference>
<dbReference type="InterPro" id="IPR006598">
    <property type="entry name" value="CAP10"/>
</dbReference>
<dbReference type="OMA" id="DIIYPAW"/>
<evidence type="ECO:0000313" key="4">
    <source>
        <dbReference type="EMBL" id="KFK34190.1"/>
    </source>
</evidence>
<feature type="region of interest" description="Disordered" evidence="1">
    <location>
        <begin position="1"/>
        <end position="22"/>
    </location>
</feature>
<feature type="domain" description="Glycosyl transferase CAP10" evidence="3">
    <location>
        <begin position="220"/>
        <end position="471"/>
    </location>
</feature>
<feature type="transmembrane region" description="Helical" evidence="2">
    <location>
        <begin position="47"/>
        <end position="68"/>
    </location>
</feature>
<keyword evidence="2" id="KW-0812">Transmembrane</keyword>
<feature type="compositionally biased region" description="Polar residues" evidence="1">
    <location>
        <begin position="1"/>
        <end position="14"/>
    </location>
</feature>
<organism evidence="4 5">
    <name type="scientific">Arabis alpina</name>
    <name type="common">Alpine rock-cress</name>
    <dbReference type="NCBI Taxonomy" id="50452"/>
    <lineage>
        <taxon>Eukaryota</taxon>
        <taxon>Viridiplantae</taxon>
        <taxon>Streptophyta</taxon>
        <taxon>Embryophyta</taxon>
        <taxon>Tracheophyta</taxon>
        <taxon>Spermatophyta</taxon>
        <taxon>Magnoliopsida</taxon>
        <taxon>eudicotyledons</taxon>
        <taxon>Gunneridae</taxon>
        <taxon>Pentapetalae</taxon>
        <taxon>rosids</taxon>
        <taxon>malvids</taxon>
        <taxon>Brassicales</taxon>
        <taxon>Brassicaceae</taxon>
        <taxon>Arabideae</taxon>
        <taxon>Arabis</taxon>
    </lineage>
</organism>
<evidence type="ECO:0000259" key="3">
    <source>
        <dbReference type="SMART" id="SM00672"/>
    </source>
</evidence>
<evidence type="ECO:0000313" key="5">
    <source>
        <dbReference type="Proteomes" id="UP000029120"/>
    </source>
</evidence>
<gene>
    <name evidence="4" type="ordered locus">AALP_Aa5g112800</name>
</gene>
<keyword evidence="2" id="KW-1133">Transmembrane helix</keyword>
<dbReference type="InterPro" id="IPR051091">
    <property type="entry name" value="O-Glucosyltr/Glycosyltrsf_90"/>
</dbReference>
<name>A0A087GWD8_ARAAL</name>
<dbReference type="SMART" id="SM00672">
    <property type="entry name" value="CAP10"/>
    <property type="match status" value="1"/>
</dbReference>
<protein>
    <recommendedName>
        <fullName evidence="3">Glycosyl transferase CAP10 domain-containing protein</fullName>
    </recommendedName>
</protein>
<dbReference type="PANTHER" id="PTHR12203:SF113">
    <property type="entry name" value="O-GLUCOSYLTRANSFERASE RUMI-LIKE PROTEIN (DUF821)"/>
    <property type="match status" value="1"/>
</dbReference>
<dbReference type="eggNOG" id="KOG2458">
    <property type="taxonomic scope" value="Eukaryota"/>
</dbReference>
<proteinExistence type="predicted"/>
<dbReference type="EMBL" id="CM002873">
    <property type="protein sequence ID" value="KFK34190.1"/>
    <property type="molecule type" value="Genomic_DNA"/>
</dbReference>
<dbReference type="AlphaFoldDB" id="A0A087GWD8"/>
<dbReference type="PANTHER" id="PTHR12203">
    <property type="entry name" value="KDEL LYS-ASP-GLU-LEU CONTAINING - RELATED"/>
    <property type="match status" value="1"/>
</dbReference>
<keyword evidence="5" id="KW-1185">Reference proteome</keyword>
<dbReference type="Gramene" id="KFK34190">
    <property type="protein sequence ID" value="KFK34190"/>
    <property type="gene ID" value="AALP_AA5G112800"/>
</dbReference>
<dbReference type="OrthoDB" id="202415at2759"/>
<evidence type="ECO:0000256" key="1">
    <source>
        <dbReference type="SAM" id="MobiDB-lite"/>
    </source>
</evidence>